<sequence length="252" mass="26327">MRPRSPIASPMLLALVLFASFTLSIAPSAHAQLCGPGVCSAVFRLIDFESLTTGASVEGPLAIDPDLIINSVAWPFSPSCTVGSAAVVEEGNPVPYDAWGAGAGITNGCLNGIRGFADDAQCVLDYDFTFATGVTVSCFSIRILDYGDYFPFGGTTHEVLLTAYDASNTQVDQALLSTAGGPDLAAGDACITQAGAGNVRLSVSGTAIVKVTLRYDAFPDPNVGYDDITFCETVEPTSARSRSWGTLKSIYR</sequence>
<evidence type="ECO:0000313" key="2">
    <source>
        <dbReference type="EMBL" id="NOT32868.1"/>
    </source>
</evidence>
<gene>
    <name evidence="2" type="ORF">HOP12_01725</name>
</gene>
<dbReference type="AlphaFoldDB" id="A0A849SB19"/>
<name>A0A849SB19_UNCEI</name>
<reference evidence="2 3" key="1">
    <citation type="submission" date="2020-04" db="EMBL/GenBank/DDBJ databases">
        <title>Metagenomic profiling of ammonia- and methane-oxidizing microorganisms in a Dutch drinking water treatment plant.</title>
        <authorList>
            <person name="Poghosyan L."/>
            <person name="Leucker S."/>
        </authorList>
    </citation>
    <scope>NUCLEOTIDE SEQUENCE [LARGE SCALE GENOMIC DNA]</scope>
    <source>
        <strain evidence="2">S-RSF-IL-03</strain>
    </source>
</reference>
<dbReference type="EMBL" id="JABFRW010000019">
    <property type="protein sequence ID" value="NOT32868.1"/>
    <property type="molecule type" value="Genomic_DNA"/>
</dbReference>
<organism evidence="2 3">
    <name type="scientific">Eiseniibacteriota bacterium</name>
    <dbReference type="NCBI Taxonomy" id="2212470"/>
    <lineage>
        <taxon>Bacteria</taxon>
        <taxon>Candidatus Eiseniibacteriota</taxon>
    </lineage>
</organism>
<comment type="caution">
    <text evidence="2">The sequence shown here is derived from an EMBL/GenBank/DDBJ whole genome shotgun (WGS) entry which is preliminary data.</text>
</comment>
<evidence type="ECO:0000313" key="3">
    <source>
        <dbReference type="Proteomes" id="UP000580839"/>
    </source>
</evidence>
<protein>
    <submittedName>
        <fullName evidence="2">Uncharacterized protein</fullName>
    </submittedName>
</protein>
<accession>A0A849SB19</accession>
<dbReference type="Proteomes" id="UP000580839">
    <property type="component" value="Unassembled WGS sequence"/>
</dbReference>
<proteinExistence type="predicted"/>
<evidence type="ECO:0000256" key="1">
    <source>
        <dbReference type="SAM" id="SignalP"/>
    </source>
</evidence>
<feature type="chain" id="PRO_5032786189" evidence="1">
    <location>
        <begin position="32"/>
        <end position="252"/>
    </location>
</feature>
<feature type="signal peptide" evidence="1">
    <location>
        <begin position="1"/>
        <end position="31"/>
    </location>
</feature>
<keyword evidence="1" id="KW-0732">Signal</keyword>